<dbReference type="InterPro" id="IPR002068">
    <property type="entry name" value="A-crystallin/Hsp20_dom"/>
</dbReference>
<sequence>MTDSKDLSVSKGESQAVNQRSGFGDSGLGMFDRYVDPFFRRHLDMMRRHMDVVFPETRGWGGNEPELTFPEGKLMGTWNPRVDINETANEMVVQAELPGVPKENIKMKIENNQVFISGEKTNSSLKEDSNSRVEERVWGKFERSFPLPKNAIADKISAKTDQGVLEIKIPKTPTEGEKARFIEVH</sequence>
<evidence type="ECO:0000313" key="7">
    <source>
        <dbReference type="Proteomes" id="UP000245591"/>
    </source>
</evidence>
<proteinExistence type="inferred from homology"/>
<gene>
    <name evidence="6" type="ORF">BB558_004981</name>
</gene>
<keyword evidence="1" id="KW-0346">Stress response</keyword>
<dbReference type="EMBL" id="MBFU01000490">
    <property type="protein sequence ID" value="PVZ99004.1"/>
    <property type="molecule type" value="Genomic_DNA"/>
</dbReference>
<reference evidence="6 7" key="1">
    <citation type="journal article" date="2018" name="MBio">
        <title>Comparative Genomics Reveals the Core Gene Toolbox for the Fungus-Insect Symbiosis.</title>
        <authorList>
            <person name="Wang Y."/>
            <person name="Stata M."/>
            <person name="Wang W."/>
            <person name="Stajich J.E."/>
            <person name="White M.M."/>
            <person name="Moncalvo J.M."/>
        </authorList>
    </citation>
    <scope>NUCLEOTIDE SEQUENCE [LARGE SCALE GENOMIC DNA]</scope>
    <source>
        <strain evidence="6 7">AUS-126-30</strain>
    </source>
</reference>
<dbReference type="PROSITE" id="PS01031">
    <property type="entry name" value="SHSP"/>
    <property type="match status" value="1"/>
</dbReference>
<comment type="caution">
    <text evidence="6">The sequence shown here is derived from an EMBL/GenBank/DDBJ whole genome shotgun (WGS) entry which is preliminary data.</text>
</comment>
<dbReference type="AlphaFoldDB" id="A0A2U1J1T2"/>
<dbReference type="InterPro" id="IPR008978">
    <property type="entry name" value="HSP20-like_chaperone"/>
</dbReference>
<organism evidence="6 7">
    <name type="scientific">Smittium angustum</name>
    <dbReference type="NCBI Taxonomy" id="133377"/>
    <lineage>
        <taxon>Eukaryota</taxon>
        <taxon>Fungi</taxon>
        <taxon>Fungi incertae sedis</taxon>
        <taxon>Zoopagomycota</taxon>
        <taxon>Kickxellomycotina</taxon>
        <taxon>Harpellomycetes</taxon>
        <taxon>Harpellales</taxon>
        <taxon>Legeriomycetaceae</taxon>
        <taxon>Smittium</taxon>
    </lineage>
</organism>
<dbReference type="Proteomes" id="UP000245591">
    <property type="component" value="Unassembled WGS sequence"/>
</dbReference>
<evidence type="ECO:0000259" key="5">
    <source>
        <dbReference type="PROSITE" id="PS01031"/>
    </source>
</evidence>
<dbReference type="Gene3D" id="2.60.40.790">
    <property type="match status" value="1"/>
</dbReference>
<evidence type="ECO:0000256" key="4">
    <source>
        <dbReference type="SAM" id="MobiDB-lite"/>
    </source>
</evidence>
<dbReference type="Pfam" id="PF00011">
    <property type="entry name" value="HSP20"/>
    <property type="match status" value="1"/>
</dbReference>
<comment type="similarity">
    <text evidence="2 3">Belongs to the small heat shock protein (HSP20) family.</text>
</comment>
<feature type="compositionally biased region" description="Polar residues" evidence="4">
    <location>
        <begin position="11"/>
        <end position="21"/>
    </location>
</feature>
<dbReference type="InterPro" id="IPR031107">
    <property type="entry name" value="Small_HSP"/>
</dbReference>
<dbReference type="CDD" id="cd06464">
    <property type="entry name" value="ACD_sHsps-like"/>
    <property type="match status" value="1"/>
</dbReference>
<accession>A0A2U1J1T2</accession>
<evidence type="ECO:0000313" key="6">
    <source>
        <dbReference type="EMBL" id="PVZ99004.1"/>
    </source>
</evidence>
<protein>
    <recommendedName>
        <fullName evidence="5">SHSP domain-containing protein</fullName>
    </recommendedName>
</protein>
<evidence type="ECO:0000256" key="3">
    <source>
        <dbReference type="RuleBase" id="RU003616"/>
    </source>
</evidence>
<feature type="domain" description="SHSP" evidence="5">
    <location>
        <begin position="73"/>
        <end position="185"/>
    </location>
</feature>
<keyword evidence="7" id="KW-1185">Reference proteome</keyword>
<dbReference type="SUPFAM" id="SSF49764">
    <property type="entry name" value="HSP20-like chaperones"/>
    <property type="match status" value="1"/>
</dbReference>
<evidence type="ECO:0000256" key="2">
    <source>
        <dbReference type="PROSITE-ProRule" id="PRU00285"/>
    </source>
</evidence>
<dbReference type="PANTHER" id="PTHR11527">
    <property type="entry name" value="HEAT-SHOCK PROTEIN 20 FAMILY MEMBER"/>
    <property type="match status" value="1"/>
</dbReference>
<name>A0A2U1J1T2_SMIAN</name>
<feature type="region of interest" description="Disordered" evidence="4">
    <location>
        <begin position="1"/>
        <end position="22"/>
    </location>
</feature>
<evidence type="ECO:0000256" key="1">
    <source>
        <dbReference type="ARBA" id="ARBA00023016"/>
    </source>
</evidence>